<keyword evidence="1" id="KW-0813">Transport</keyword>
<dbReference type="Gene3D" id="3.40.50.300">
    <property type="entry name" value="P-loop containing nucleotide triphosphate hydrolases"/>
    <property type="match status" value="1"/>
</dbReference>
<dbReference type="Pfam" id="PF00664">
    <property type="entry name" value="ABC_membrane"/>
    <property type="match status" value="1"/>
</dbReference>
<evidence type="ECO:0000256" key="4">
    <source>
        <dbReference type="ARBA" id="ARBA00022840"/>
    </source>
</evidence>
<accession>A0ABV0N8A8</accession>
<dbReference type="InterPro" id="IPR011527">
    <property type="entry name" value="ABC1_TM_dom"/>
</dbReference>
<evidence type="ECO:0000256" key="3">
    <source>
        <dbReference type="ARBA" id="ARBA00022741"/>
    </source>
</evidence>
<feature type="domain" description="ABC transmembrane type-1" evidence="7">
    <location>
        <begin position="1"/>
        <end position="137"/>
    </location>
</feature>
<dbReference type="Proteomes" id="UP001476798">
    <property type="component" value="Unassembled WGS sequence"/>
</dbReference>
<dbReference type="Pfam" id="PF00005">
    <property type="entry name" value="ABC_tran"/>
    <property type="match status" value="1"/>
</dbReference>
<dbReference type="InterPro" id="IPR050173">
    <property type="entry name" value="ABC_transporter_C-like"/>
</dbReference>
<keyword evidence="9" id="KW-1185">Reference proteome</keyword>
<name>A0ABV0N8A8_9TELE</name>
<evidence type="ECO:0000256" key="5">
    <source>
        <dbReference type="ARBA" id="ARBA00022989"/>
    </source>
</evidence>
<keyword evidence="6" id="KW-0472">Membrane</keyword>
<keyword evidence="3" id="KW-0547">Nucleotide-binding</keyword>
<keyword evidence="2" id="KW-0812">Transmembrane</keyword>
<keyword evidence="5" id="KW-1133">Transmembrane helix</keyword>
<evidence type="ECO:0000313" key="9">
    <source>
        <dbReference type="Proteomes" id="UP001476798"/>
    </source>
</evidence>
<dbReference type="SUPFAM" id="SSF52540">
    <property type="entry name" value="P-loop containing nucleoside triphosphate hydrolases"/>
    <property type="match status" value="1"/>
</dbReference>
<dbReference type="InterPro" id="IPR017871">
    <property type="entry name" value="ABC_transporter-like_CS"/>
</dbReference>
<dbReference type="Gene3D" id="1.20.1560.10">
    <property type="entry name" value="ABC transporter type 1, transmembrane domain"/>
    <property type="match status" value="1"/>
</dbReference>
<evidence type="ECO:0000256" key="1">
    <source>
        <dbReference type="ARBA" id="ARBA00022448"/>
    </source>
</evidence>
<evidence type="ECO:0000256" key="2">
    <source>
        <dbReference type="ARBA" id="ARBA00022692"/>
    </source>
</evidence>
<dbReference type="PROSITE" id="PS50929">
    <property type="entry name" value="ABC_TM1F"/>
    <property type="match status" value="1"/>
</dbReference>
<dbReference type="PANTHER" id="PTHR24223">
    <property type="entry name" value="ATP-BINDING CASSETTE SUB-FAMILY C"/>
    <property type="match status" value="1"/>
</dbReference>
<keyword evidence="4" id="KW-0067">ATP-binding</keyword>
<evidence type="ECO:0000313" key="8">
    <source>
        <dbReference type="EMBL" id="MEQ2167635.1"/>
    </source>
</evidence>
<feature type="non-terminal residue" evidence="8">
    <location>
        <position position="1"/>
    </location>
</feature>
<reference evidence="8 9" key="1">
    <citation type="submission" date="2021-06" db="EMBL/GenBank/DDBJ databases">
        <authorList>
            <person name="Palmer J.M."/>
        </authorList>
    </citation>
    <scope>NUCLEOTIDE SEQUENCE [LARGE SCALE GENOMIC DNA]</scope>
    <source>
        <strain evidence="8 9">GA_2019</strain>
        <tissue evidence="8">Muscle</tissue>
    </source>
</reference>
<protein>
    <recommendedName>
        <fullName evidence="7">ABC transmembrane type-1 domain-containing protein</fullName>
    </recommendedName>
</protein>
<dbReference type="InterPro" id="IPR003439">
    <property type="entry name" value="ABC_transporter-like_ATP-bd"/>
</dbReference>
<dbReference type="PROSITE" id="PS00211">
    <property type="entry name" value="ABC_TRANSPORTER_1"/>
    <property type="match status" value="1"/>
</dbReference>
<sequence>LVFYFSTVGPQSFYVATSCQLRRLEAVSRSPIYTHFNETVQGASVIRAFGEQPRFILQANRRVDFNQTSYFPRFVATRWLAVNLEFVGNVVVLAAAILSVMGRSTLSPGIVGLVVSHSLQVTGILSWIVRSWTDVENNIVSVERVNEYDDTPKEASWSTEGSSLPAAWPQSATIEFQDYGLQYRKGLEFALKDITLHINQKEKDPVLFSGSLRMNLDPFDTYTDEEIWSSLELAHLKTFVSNLPDKLNYECSEGGENLSLGQRQLVCLARALLRKTKVLVLDEATAAVDLETDTLIQSTIRTQFEHCTVLTVAHRLNTIMDYTRQAISVFIMESVKTY</sequence>
<dbReference type="SUPFAM" id="SSF90123">
    <property type="entry name" value="ABC transporter transmembrane region"/>
    <property type="match status" value="1"/>
</dbReference>
<gene>
    <name evidence="8" type="ORF">GOODEAATRI_006061</name>
</gene>
<evidence type="ECO:0000259" key="7">
    <source>
        <dbReference type="PROSITE" id="PS50929"/>
    </source>
</evidence>
<organism evidence="8 9">
    <name type="scientific">Goodea atripinnis</name>
    <dbReference type="NCBI Taxonomy" id="208336"/>
    <lineage>
        <taxon>Eukaryota</taxon>
        <taxon>Metazoa</taxon>
        <taxon>Chordata</taxon>
        <taxon>Craniata</taxon>
        <taxon>Vertebrata</taxon>
        <taxon>Euteleostomi</taxon>
        <taxon>Actinopterygii</taxon>
        <taxon>Neopterygii</taxon>
        <taxon>Teleostei</taxon>
        <taxon>Neoteleostei</taxon>
        <taxon>Acanthomorphata</taxon>
        <taxon>Ovalentaria</taxon>
        <taxon>Atherinomorphae</taxon>
        <taxon>Cyprinodontiformes</taxon>
        <taxon>Goodeidae</taxon>
        <taxon>Goodea</taxon>
    </lineage>
</organism>
<dbReference type="InterPro" id="IPR036640">
    <property type="entry name" value="ABC1_TM_sf"/>
</dbReference>
<dbReference type="EMBL" id="JAHRIO010030270">
    <property type="protein sequence ID" value="MEQ2167635.1"/>
    <property type="molecule type" value="Genomic_DNA"/>
</dbReference>
<comment type="caution">
    <text evidence="8">The sequence shown here is derived from an EMBL/GenBank/DDBJ whole genome shotgun (WGS) entry which is preliminary data.</text>
</comment>
<dbReference type="PANTHER" id="PTHR24223:SF339">
    <property type="entry name" value="ATP-BINDING CASSETTE SUB-FAMILY C MEMBER 6"/>
    <property type="match status" value="1"/>
</dbReference>
<evidence type="ECO:0000256" key="6">
    <source>
        <dbReference type="ARBA" id="ARBA00023136"/>
    </source>
</evidence>
<proteinExistence type="predicted"/>
<dbReference type="InterPro" id="IPR027417">
    <property type="entry name" value="P-loop_NTPase"/>
</dbReference>